<comment type="similarity">
    <text evidence="2 9">Belongs to the outer membrane factor (OMF) (TC 1.B.17) family.</text>
</comment>
<sequence>MLRFRAPAALLLLALSGCADMGSIKPQAQLTPAAQLATGAAIAAAPPAAWPEETWWQALGDRQLDRLVAAAIQDNPSLKVAQARVRQAEAVAGAAEAATGPRVDASAAANRERYSAHGSTPPPLAGHWAWRNNASVTAAYDLDLWGRNRDLLAAALDEAHMAAAEAQLARLSLETAVVRSYVQLWLAHAQHDAVADSLAQRQRILDIVRRRHAAGLATEADVAAIETTLPAGRREQEQLSQSLTLLRHQLAALIGKGPGDGDAIVRPAPALPAGYGLPGNLPAELVARRPDLVAQRWRVEAASHGIAAARADFYPNINLVAFAGLQSLGFSKFLNAASQTRGIAPAVSLPIFDGGRLRSQLGNRSAQYDMAVEQYNATLVQALSEVANAVARMQSEREQQKLAEQAMRTASRSQDLAERSYKAGMNDALAMLNARLVLLNEQQQLLQVQSRCMDTYATLMAALGGGIKLDFP</sequence>
<organism evidence="10 11">
    <name type="scientific">Pseudoduganella violacea</name>
    <dbReference type="NCBI Taxonomy" id="1715466"/>
    <lineage>
        <taxon>Bacteria</taxon>
        <taxon>Pseudomonadati</taxon>
        <taxon>Pseudomonadota</taxon>
        <taxon>Betaproteobacteria</taxon>
        <taxon>Burkholderiales</taxon>
        <taxon>Oxalobacteraceae</taxon>
        <taxon>Telluria group</taxon>
        <taxon>Pseudoduganella</taxon>
    </lineage>
</organism>
<evidence type="ECO:0000256" key="4">
    <source>
        <dbReference type="ARBA" id="ARBA00022692"/>
    </source>
</evidence>
<evidence type="ECO:0000313" key="11">
    <source>
        <dbReference type="Proteomes" id="UP000541535"/>
    </source>
</evidence>
<dbReference type="InterPro" id="IPR010131">
    <property type="entry name" value="MdtP/NodT-like"/>
</dbReference>
<keyword evidence="11" id="KW-1185">Reference proteome</keyword>
<dbReference type="Gene3D" id="1.20.1600.10">
    <property type="entry name" value="Outer membrane efflux proteins (OEP)"/>
    <property type="match status" value="1"/>
</dbReference>
<evidence type="ECO:0000256" key="6">
    <source>
        <dbReference type="ARBA" id="ARBA00023136"/>
    </source>
</evidence>
<comment type="caution">
    <text evidence="10">The sequence shown here is derived from an EMBL/GenBank/DDBJ whole genome shotgun (WGS) entry which is preliminary data.</text>
</comment>
<dbReference type="GO" id="GO:0005886">
    <property type="term" value="C:plasma membrane"/>
    <property type="evidence" value="ECO:0007669"/>
    <property type="project" value="UniProtKB-SubCell"/>
</dbReference>
<proteinExistence type="inferred from homology"/>
<evidence type="ECO:0000256" key="3">
    <source>
        <dbReference type="ARBA" id="ARBA00022452"/>
    </source>
</evidence>
<dbReference type="GO" id="GO:0015562">
    <property type="term" value="F:efflux transmembrane transporter activity"/>
    <property type="evidence" value="ECO:0007669"/>
    <property type="project" value="InterPro"/>
</dbReference>
<dbReference type="Pfam" id="PF02321">
    <property type="entry name" value="OEP"/>
    <property type="match status" value="2"/>
</dbReference>
<keyword evidence="4 9" id="KW-0812">Transmembrane</keyword>
<evidence type="ECO:0000256" key="5">
    <source>
        <dbReference type="ARBA" id="ARBA00022729"/>
    </source>
</evidence>
<keyword evidence="3 9" id="KW-1134">Transmembrane beta strand</keyword>
<dbReference type="SUPFAM" id="SSF56954">
    <property type="entry name" value="Outer membrane efflux proteins (OEP)"/>
    <property type="match status" value="1"/>
</dbReference>
<evidence type="ECO:0000256" key="1">
    <source>
        <dbReference type="ARBA" id="ARBA00004370"/>
    </source>
</evidence>
<keyword evidence="7 9" id="KW-0564">Palmitate</keyword>
<dbReference type="PANTHER" id="PTHR30203">
    <property type="entry name" value="OUTER MEMBRANE CATION EFFLUX PROTEIN"/>
    <property type="match status" value="1"/>
</dbReference>
<feature type="signal peptide" evidence="9">
    <location>
        <begin position="1"/>
        <end position="19"/>
    </location>
</feature>
<gene>
    <name evidence="10" type="ORF">FHS03_002612</name>
</gene>
<dbReference type="EMBL" id="JACHXD010000006">
    <property type="protein sequence ID" value="MBB3119560.1"/>
    <property type="molecule type" value="Genomic_DNA"/>
</dbReference>
<dbReference type="InterPro" id="IPR003423">
    <property type="entry name" value="OMP_efflux"/>
</dbReference>
<keyword evidence="5 9" id="KW-0732">Signal</keyword>
<evidence type="ECO:0000313" key="10">
    <source>
        <dbReference type="EMBL" id="MBB3119560.1"/>
    </source>
</evidence>
<comment type="subcellular location">
    <subcellularLocation>
        <location evidence="9">Cell membrane</location>
        <topology evidence="9">Lipid-anchor</topology>
    </subcellularLocation>
    <subcellularLocation>
        <location evidence="1">Membrane</location>
    </subcellularLocation>
</comment>
<feature type="chain" id="PRO_5031602418" evidence="9">
    <location>
        <begin position="20"/>
        <end position="472"/>
    </location>
</feature>
<dbReference type="AlphaFoldDB" id="A0A7W5BB66"/>
<keyword evidence="8 9" id="KW-0449">Lipoprotein</keyword>
<keyword evidence="6 9" id="KW-0472">Membrane</keyword>
<protein>
    <submittedName>
        <fullName evidence="10">NodT family efflux transporter outer membrane factor (OMF) lipoprotein</fullName>
    </submittedName>
</protein>
<evidence type="ECO:0000256" key="9">
    <source>
        <dbReference type="RuleBase" id="RU362097"/>
    </source>
</evidence>
<dbReference type="PANTHER" id="PTHR30203:SF20">
    <property type="entry name" value="MULTIDRUG RESISTANCE OUTER MEMBRANE PROTEIN MDTP-RELATED"/>
    <property type="match status" value="1"/>
</dbReference>
<dbReference type="Gene3D" id="2.20.200.10">
    <property type="entry name" value="Outer membrane efflux proteins (OEP)"/>
    <property type="match status" value="1"/>
</dbReference>
<dbReference type="PROSITE" id="PS51257">
    <property type="entry name" value="PROKAR_LIPOPROTEIN"/>
    <property type="match status" value="1"/>
</dbReference>
<dbReference type="RefSeq" id="WP_183441378.1">
    <property type="nucleotide sequence ID" value="NZ_JACHXD010000006.1"/>
</dbReference>
<dbReference type="Proteomes" id="UP000541535">
    <property type="component" value="Unassembled WGS sequence"/>
</dbReference>
<evidence type="ECO:0000256" key="8">
    <source>
        <dbReference type="ARBA" id="ARBA00023288"/>
    </source>
</evidence>
<evidence type="ECO:0000256" key="2">
    <source>
        <dbReference type="ARBA" id="ARBA00007613"/>
    </source>
</evidence>
<name>A0A7W5BB66_9BURK</name>
<dbReference type="NCBIfam" id="TIGR01845">
    <property type="entry name" value="outer_NodT"/>
    <property type="match status" value="1"/>
</dbReference>
<accession>A0A7W5BB66</accession>
<evidence type="ECO:0000256" key="7">
    <source>
        <dbReference type="ARBA" id="ARBA00023139"/>
    </source>
</evidence>
<reference evidence="10 11" key="1">
    <citation type="submission" date="2020-08" db="EMBL/GenBank/DDBJ databases">
        <title>Genomic Encyclopedia of Type Strains, Phase III (KMG-III): the genomes of soil and plant-associated and newly described type strains.</title>
        <authorList>
            <person name="Whitman W."/>
        </authorList>
    </citation>
    <scope>NUCLEOTIDE SEQUENCE [LARGE SCALE GENOMIC DNA]</scope>
    <source>
        <strain evidence="10 11">CECT 8897</strain>
    </source>
</reference>